<dbReference type="InterPro" id="IPR040442">
    <property type="entry name" value="Pyrv_kinase-like_dom_sf"/>
</dbReference>
<keyword evidence="5" id="KW-0456">Lyase</keyword>
<evidence type="ECO:0000256" key="3">
    <source>
        <dbReference type="ARBA" id="ARBA00022842"/>
    </source>
</evidence>
<keyword evidence="2" id="KW-0479">Metal-binding</keyword>
<dbReference type="InterPro" id="IPR015813">
    <property type="entry name" value="Pyrv/PenolPyrv_kinase-like_dom"/>
</dbReference>
<evidence type="ECO:0000256" key="2">
    <source>
        <dbReference type="ARBA" id="ARBA00022723"/>
    </source>
</evidence>
<organism evidence="5 6">
    <name type="scientific">Providencia manganoxydans</name>
    <dbReference type="NCBI Taxonomy" id="2923283"/>
    <lineage>
        <taxon>Bacteria</taxon>
        <taxon>Pseudomonadati</taxon>
        <taxon>Pseudomonadota</taxon>
        <taxon>Gammaproteobacteria</taxon>
        <taxon>Enterobacterales</taxon>
        <taxon>Morganellaceae</taxon>
        <taxon>Providencia</taxon>
    </lineage>
</organism>
<dbReference type="Pfam" id="PF03328">
    <property type="entry name" value="HpcH_HpaI"/>
    <property type="match status" value="1"/>
</dbReference>
<comment type="cofactor">
    <cofactor evidence="1">
        <name>Mg(2+)</name>
        <dbReference type="ChEBI" id="CHEBI:18420"/>
    </cofactor>
</comment>
<dbReference type="GO" id="GO:0016829">
    <property type="term" value="F:lyase activity"/>
    <property type="evidence" value="ECO:0007669"/>
    <property type="project" value="UniProtKB-KW"/>
</dbReference>
<reference evidence="6" key="1">
    <citation type="submission" date="2021-01" db="EMBL/GenBank/DDBJ databases">
        <title>Providencia vermicola LLDRA6, a soil-borne Mn(II)-oxidizing bacterium, exploits a strategy of superoxide production coupled to hydrogen peroxide consumption to generate Mn oxides, as revealed by transcriptional up-regulation of genes for phenylacetic acid catabolism.</title>
        <authorList>
            <person name="Chen S."/>
            <person name="Ding Z."/>
            <person name="Chen J."/>
            <person name="Luo J."/>
            <person name="Ruan X."/>
            <person name="Li Z."/>
            <person name="Liao F."/>
            <person name="He J."/>
            <person name="Li D."/>
        </authorList>
    </citation>
    <scope>NUCLEOTIDE SEQUENCE [LARGE SCALE GENOMIC DNA]</scope>
    <source>
        <strain evidence="6">LLDRA6</strain>
    </source>
</reference>
<accession>A0ABX7AAT4</accession>
<feature type="domain" description="HpcH/HpaI aldolase/citrate lyase" evidence="4">
    <location>
        <begin position="2"/>
        <end position="223"/>
    </location>
</feature>
<keyword evidence="3" id="KW-0460">Magnesium</keyword>
<dbReference type="InterPro" id="IPR011206">
    <property type="entry name" value="Citrate_lyase_beta/mcl1/mcl2"/>
</dbReference>
<dbReference type="PIRSF" id="PIRSF015582">
    <property type="entry name" value="Cit_lyase_B"/>
    <property type="match status" value="1"/>
</dbReference>
<keyword evidence="6" id="KW-1185">Reference proteome</keyword>
<evidence type="ECO:0000313" key="6">
    <source>
        <dbReference type="Proteomes" id="UP000596157"/>
    </source>
</evidence>
<dbReference type="Proteomes" id="UP000596157">
    <property type="component" value="Chromosome"/>
</dbReference>
<dbReference type="InterPro" id="IPR005000">
    <property type="entry name" value="Aldolase/citrate-lyase_domain"/>
</dbReference>
<sequence length="291" mass="32350">MRSKLFVPASRPELYRKALNSASDSVSFDLEDAVKPEDRPEARKFLSQFLDQMPLNSQSQTKDLIVRINSLESDDIRADLQVAVHPNIQIINLPKVESKEQIIELAERINVIAAKKGLKNKLAILATIETPKGLRNAHEIAGSSEQLVALQLGFGDLLAPFNITATDMSIRQYIRLQLKMAAAEHQLAVWDSAWPDIHDSEGFIADAQAAKNLGYTGKSCIHPTQIVLANRIFMPTKQEVEQALAIIETAKNSQHGASQYQGKMIDAPYLAQAYAVVEQIKNISKRKLNNE</sequence>
<evidence type="ECO:0000313" key="5">
    <source>
        <dbReference type="EMBL" id="QQO61042.1"/>
    </source>
</evidence>
<protein>
    <submittedName>
        <fullName evidence="5">CoA ester lyase</fullName>
    </submittedName>
</protein>
<dbReference type="PANTHER" id="PTHR32308">
    <property type="entry name" value="LYASE BETA SUBUNIT, PUTATIVE (AFU_ORTHOLOGUE AFUA_4G13030)-RELATED"/>
    <property type="match status" value="1"/>
</dbReference>
<evidence type="ECO:0000259" key="4">
    <source>
        <dbReference type="Pfam" id="PF03328"/>
    </source>
</evidence>
<evidence type="ECO:0000256" key="1">
    <source>
        <dbReference type="ARBA" id="ARBA00001946"/>
    </source>
</evidence>
<gene>
    <name evidence="5" type="ORF">JI723_12100</name>
</gene>
<proteinExistence type="predicted"/>
<dbReference type="PANTHER" id="PTHR32308:SF10">
    <property type="entry name" value="CITRATE LYASE SUBUNIT BETA"/>
    <property type="match status" value="1"/>
</dbReference>
<dbReference type="Gene3D" id="3.20.20.60">
    <property type="entry name" value="Phosphoenolpyruvate-binding domains"/>
    <property type="match status" value="1"/>
</dbReference>
<dbReference type="EMBL" id="CP067099">
    <property type="protein sequence ID" value="QQO61042.1"/>
    <property type="molecule type" value="Genomic_DNA"/>
</dbReference>
<dbReference type="GeneID" id="92279468"/>
<dbReference type="SUPFAM" id="SSF51621">
    <property type="entry name" value="Phosphoenolpyruvate/pyruvate domain"/>
    <property type="match status" value="1"/>
</dbReference>
<dbReference type="RefSeq" id="WP_272579689.1">
    <property type="nucleotide sequence ID" value="NZ_CP067099.1"/>
</dbReference>
<name>A0ABX7AAT4_9GAMM</name>